<organism evidence="1 2">
    <name type="scientific">Hymenobacter persicinus</name>
    <dbReference type="NCBI Taxonomy" id="2025506"/>
    <lineage>
        <taxon>Bacteria</taxon>
        <taxon>Pseudomonadati</taxon>
        <taxon>Bacteroidota</taxon>
        <taxon>Cytophagia</taxon>
        <taxon>Cytophagales</taxon>
        <taxon>Hymenobacteraceae</taxon>
        <taxon>Hymenobacter</taxon>
    </lineage>
</organism>
<gene>
    <name evidence="1" type="ORF">EWM57_09610</name>
</gene>
<keyword evidence="1" id="KW-0449">Lipoprotein</keyword>
<evidence type="ECO:0000313" key="2">
    <source>
        <dbReference type="Proteomes" id="UP000294155"/>
    </source>
</evidence>
<dbReference type="InterPro" id="IPR011990">
    <property type="entry name" value="TPR-like_helical_dom_sf"/>
</dbReference>
<dbReference type="OrthoDB" id="622163at2"/>
<name>A0A4V1ZAT8_9BACT</name>
<proteinExistence type="predicted"/>
<evidence type="ECO:0000313" key="1">
    <source>
        <dbReference type="EMBL" id="RYU79962.1"/>
    </source>
</evidence>
<dbReference type="Proteomes" id="UP000294155">
    <property type="component" value="Unassembled WGS sequence"/>
</dbReference>
<dbReference type="Gene3D" id="1.25.40.390">
    <property type="match status" value="1"/>
</dbReference>
<protein>
    <submittedName>
        <fullName evidence="1">SusD/RagB family nutrient-binding outer membrane lipoprotein</fullName>
    </submittedName>
</protein>
<dbReference type="EMBL" id="SEWE01000016">
    <property type="protein sequence ID" value="RYU79962.1"/>
    <property type="molecule type" value="Genomic_DNA"/>
</dbReference>
<keyword evidence="2" id="KW-1185">Reference proteome</keyword>
<dbReference type="Pfam" id="PF12771">
    <property type="entry name" value="SusD-like_2"/>
    <property type="match status" value="1"/>
</dbReference>
<accession>A0A4V1ZAT8</accession>
<comment type="caution">
    <text evidence="1">The sequence shown here is derived from an EMBL/GenBank/DDBJ whole genome shotgun (WGS) entry which is preliminary data.</text>
</comment>
<dbReference type="AlphaFoldDB" id="A0A4V1ZAT8"/>
<reference evidence="1 2" key="1">
    <citation type="submission" date="2019-02" db="EMBL/GenBank/DDBJ databases">
        <title>Bacterial novel species isolated from soil.</title>
        <authorList>
            <person name="Jung H.-Y."/>
        </authorList>
    </citation>
    <scope>NUCLEOTIDE SEQUENCE [LARGE SCALE GENOMIC DNA]</scope>
    <source>
        <strain evidence="1 2">1-3-3-3</strain>
    </source>
</reference>
<dbReference type="SUPFAM" id="SSF48452">
    <property type="entry name" value="TPR-like"/>
    <property type="match status" value="1"/>
</dbReference>
<dbReference type="InterPro" id="IPR041662">
    <property type="entry name" value="SusD-like_2"/>
</dbReference>
<sequence length="477" mass="52037">MALPLALGLGSCTKEFEAINTNPNNATTANPAYLLTNAERANIFRLFDIPANQDGGELIIQHWAKIQYTTEDQYGFRATSYQSIWDGFYAAGLQDFNQLIAIGKQTNNPNLQAVGLVMRSYLFSVLTDLYGDIPYSQALRLGENVLTPKYDSQEAVYTGLLADLKSASSLIQTTGGGVDGDIIFGGNMVKWQKFANSLRLRLAMRIVDAKEATAKAEIAELLNGTTPLMTSNADIAQFKFLGSTPNTNPIYENRLTRDDHRISRSIVSVLRRRNDPRLPIYADKPTCGDSAAFYRGVRNGLTTSAASALGPLCSTSKVGAYFLAPTAPGVLQTYSEVLFLKAEAIARGYVTGVAATEYQNAIKASMEQYGITDAAAITTYLAQPNVVYNAANYKESIGVQKWIALFGQGVEAWSEWRRLDYPKLPVAATPAAAAAGKIPVRFRYPANEQSINTASRAEAVARQGADLITTKLWWDKL</sequence>
<dbReference type="RefSeq" id="WP_129920931.1">
    <property type="nucleotide sequence ID" value="NZ_SEWE01000016.1"/>
</dbReference>